<organism evidence="2 3">
    <name type="scientific">Pedobacter chitinilyticus</name>
    <dbReference type="NCBI Taxonomy" id="2233776"/>
    <lineage>
        <taxon>Bacteria</taxon>
        <taxon>Pseudomonadati</taxon>
        <taxon>Bacteroidota</taxon>
        <taxon>Sphingobacteriia</taxon>
        <taxon>Sphingobacteriales</taxon>
        <taxon>Sphingobacteriaceae</taxon>
        <taxon>Pedobacter</taxon>
    </lineage>
</organism>
<dbReference type="AlphaFoldDB" id="A0A3S3PCI1"/>
<dbReference type="OrthoDB" id="675127at2"/>
<evidence type="ECO:0000313" key="3">
    <source>
        <dbReference type="Proteomes" id="UP000284120"/>
    </source>
</evidence>
<name>A0A3S3PCI1_9SPHI</name>
<proteinExistence type="predicted"/>
<feature type="chain" id="PRO_5018525876" evidence="1">
    <location>
        <begin position="20"/>
        <end position="102"/>
    </location>
</feature>
<sequence length="102" mass="11586">MKILALNALLWLFATAASAQELAPTPKADFANWVIESNVKTPKISTVKFYNAKQELIYQEVVEGKRLNVRKEKVKKKLNEILVQLAEKNTKINQYNLVALSL</sequence>
<feature type="signal peptide" evidence="1">
    <location>
        <begin position="1"/>
        <end position="19"/>
    </location>
</feature>
<keyword evidence="1" id="KW-0732">Signal</keyword>
<evidence type="ECO:0000313" key="2">
    <source>
        <dbReference type="EMBL" id="RWU08555.1"/>
    </source>
</evidence>
<reference evidence="2 3" key="1">
    <citation type="submission" date="2018-06" db="EMBL/GenBank/DDBJ databases">
        <title>Pedobacter endophyticus sp. nov., an endophytic bacterium isolated from a leaf of Triticum aestivum.</title>
        <authorList>
            <person name="Zhang L."/>
        </authorList>
    </citation>
    <scope>NUCLEOTIDE SEQUENCE [LARGE SCALE GENOMIC DNA]</scope>
    <source>
        <strain evidence="2 3">CM134L-2</strain>
    </source>
</reference>
<dbReference type="EMBL" id="SAYW01000002">
    <property type="protein sequence ID" value="RWU08555.1"/>
    <property type="molecule type" value="Genomic_DNA"/>
</dbReference>
<comment type="caution">
    <text evidence="2">The sequence shown here is derived from an EMBL/GenBank/DDBJ whole genome shotgun (WGS) entry which is preliminary data.</text>
</comment>
<dbReference type="RefSeq" id="WP_113647070.1">
    <property type="nucleotide sequence ID" value="NZ_QMHN01000002.1"/>
</dbReference>
<evidence type="ECO:0000256" key="1">
    <source>
        <dbReference type="SAM" id="SignalP"/>
    </source>
</evidence>
<protein>
    <submittedName>
        <fullName evidence="2">Uncharacterized protein</fullName>
    </submittedName>
</protein>
<gene>
    <name evidence="2" type="ORF">DPV69_09295</name>
</gene>
<dbReference type="Proteomes" id="UP000284120">
    <property type="component" value="Unassembled WGS sequence"/>
</dbReference>
<accession>A0A3S3PCI1</accession>
<keyword evidence="3" id="KW-1185">Reference proteome</keyword>